<organism evidence="3 4">
    <name type="scientific">Caulobacter zeae</name>
    <dbReference type="NCBI Taxonomy" id="2055137"/>
    <lineage>
        <taxon>Bacteria</taxon>
        <taxon>Pseudomonadati</taxon>
        <taxon>Pseudomonadota</taxon>
        <taxon>Alphaproteobacteria</taxon>
        <taxon>Caulobacterales</taxon>
        <taxon>Caulobacteraceae</taxon>
        <taxon>Caulobacter</taxon>
    </lineage>
</organism>
<feature type="region of interest" description="Disordered" evidence="1">
    <location>
        <begin position="1"/>
        <end position="37"/>
    </location>
</feature>
<accession>A0A2N5DPA2</accession>
<dbReference type="InterPro" id="IPR018754">
    <property type="entry name" value="RovC-like_DNA-bd"/>
</dbReference>
<dbReference type="Pfam" id="PF10074">
    <property type="entry name" value="RovC_DNA-bd"/>
    <property type="match status" value="1"/>
</dbReference>
<keyword evidence="4" id="KW-1185">Reference proteome</keyword>
<gene>
    <name evidence="3" type="ORF">SGCZBJ_05990</name>
</gene>
<evidence type="ECO:0000256" key="1">
    <source>
        <dbReference type="SAM" id="MobiDB-lite"/>
    </source>
</evidence>
<feature type="compositionally biased region" description="Basic and acidic residues" evidence="1">
    <location>
        <begin position="13"/>
        <end position="35"/>
    </location>
</feature>
<protein>
    <recommendedName>
        <fullName evidence="2">T6SS Transcription factor RovC-like DNA binding domain-containing protein</fullName>
    </recommendedName>
</protein>
<name>A0A2N5DPA2_9CAUL</name>
<sequence>MASVGAAAEPVEPTDRLASHRPRGLSDPRPADGRPRISVLQLQPDIADEVVWSDSLTAYDQEHLAVYLRLLDADQAGADWREAARLVLGRCAEDDPGAARACWESHLRRARWMTEVGYRLLLLEGRAED</sequence>
<dbReference type="OrthoDB" id="9811330at2"/>
<proteinExistence type="predicted"/>
<evidence type="ECO:0000313" key="3">
    <source>
        <dbReference type="EMBL" id="PLR27903.1"/>
    </source>
</evidence>
<dbReference type="AlphaFoldDB" id="A0A2N5DPA2"/>
<evidence type="ECO:0000313" key="4">
    <source>
        <dbReference type="Proteomes" id="UP000234479"/>
    </source>
</evidence>
<feature type="domain" description="T6SS Transcription factor RovC-like DNA binding" evidence="2">
    <location>
        <begin position="55"/>
        <end position="122"/>
    </location>
</feature>
<dbReference type="EMBL" id="PJRS01000011">
    <property type="protein sequence ID" value="PLR27903.1"/>
    <property type="molecule type" value="Genomic_DNA"/>
</dbReference>
<dbReference type="Proteomes" id="UP000234479">
    <property type="component" value="Unassembled WGS sequence"/>
</dbReference>
<comment type="caution">
    <text evidence="3">The sequence shown here is derived from an EMBL/GenBank/DDBJ whole genome shotgun (WGS) entry which is preliminary data.</text>
</comment>
<evidence type="ECO:0000259" key="2">
    <source>
        <dbReference type="Pfam" id="PF10074"/>
    </source>
</evidence>
<reference evidence="3 4" key="1">
    <citation type="submission" date="2017-12" db="EMBL/GenBank/DDBJ databases">
        <title>The genome sequence of Caulobacter sp. 410.</title>
        <authorList>
            <person name="Gao J."/>
            <person name="Mao X."/>
            <person name="Sun J."/>
        </authorList>
    </citation>
    <scope>NUCLEOTIDE SEQUENCE [LARGE SCALE GENOMIC DNA]</scope>
    <source>
        <strain evidence="3 4">410</strain>
    </source>
</reference>